<feature type="region of interest" description="Disordered" evidence="1">
    <location>
        <begin position="1"/>
        <end position="34"/>
    </location>
</feature>
<proteinExistence type="predicted"/>
<evidence type="ECO:0000313" key="3">
    <source>
        <dbReference type="Proteomes" id="UP001176941"/>
    </source>
</evidence>
<organism evidence="2 3">
    <name type="scientific">Rangifer tarandus platyrhynchus</name>
    <name type="common">Svalbard reindeer</name>
    <dbReference type="NCBI Taxonomy" id="3082113"/>
    <lineage>
        <taxon>Eukaryota</taxon>
        <taxon>Metazoa</taxon>
        <taxon>Chordata</taxon>
        <taxon>Craniata</taxon>
        <taxon>Vertebrata</taxon>
        <taxon>Euteleostomi</taxon>
        <taxon>Mammalia</taxon>
        <taxon>Eutheria</taxon>
        <taxon>Laurasiatheria</taxon>
        <taxon>Artiodactyla</taxon>
        <taxon>Ruminantia</taxon>
        <taxon>Pecora</taxon>
        <taxon>Cervidae</taxon>
        <taxon>Odocoileinae</taxon>
        <taxon>Rangifer</taxon>
    </lineage>
</organism>
<name>A0ABN8Y769_RANTA</name>
<evidence type="ECO:0000313" key="2">
    <source>
        <dbReference type="EMBL" id="CAI9157425.1"/>
    </source>
</evidence>
<accession>A0ABN8Y769</accession>
<dbReference type="Proteomes" id="UP001176941">
    <property type="component" value="Chromosome 15"/>
</dbReference>
<evidence type="ECO:0000256" key="1">
    <source>
        <dbReference type="SAM" id="MobiDB-lite"/>
    </source>
</evidence>
<protein>
    <submittedName>
        <fullName evidence="2">Uncharacterized protein</fullName>
    </submittedName>
</protein>
<dbReference type="EMBL" id="OX459951">
    <property type="protein sequence ID" value="CAI9157425.1"/>
    <property type="molecule type" value="Genomic_DNA"/>
</dbReference>
<gene>
    <name evidence="2" type="ORF">MRATA1EN1_LOCUS6387</name>
</gene>
<sequence length="165" mass="17679">MHQASSGSRRYRKTVAGRGAEQRAMQMPETEDGSVLATAGAESQDAAAGGCQVLGRQRLGHPSDAQAVRAHGPAREHQARVAWGLMEPGQFPPPERTVPASQLWSLDNHYAAWMEQTDELFAQPSAVLLCAPRVALAQAVTGWCRGAPRDSSCGPAPWQQPAFLP</sequence>
<reference evidence="2" key="1">
    <citation type="submission" date="2023-04" db="EMBL/GenBank/DDBJ databases">
        <authorList>
            <consortium name="ELIXIR-Norway"/>
        </authorList>
    </citation>
    <scope>NUCLEOTIDE SEQUENCE [LARGE SCALE GENOMIC DNA]</scope>
</reference>
<keyword evidence="3" id="KW-1185">Reference proteome</keyword>